<feature type="transmembrane region" description="Helical" evidence="7">
    <location>
        <begin position="268"/>
        <end position="291"/>
    </location>
</feature>
<dbReference type="InterPro" id="IPR051393">
    <property type="entry name" value="ABC_transporter_permease"/>
</dbReference>
<feature type="transmembrane region" description="Helical" evidence="7">
    <location>
        <begin position="78"/>
        <end position="99"/>
    </location>
</feature>
<organism evidence="9 10">
    <name type="scientific">Lutimaribacter pacificus</name>
    <dbReference type="NCBI Taxonomy" id="391948"/>
    <lineage>
        <taxon>Bacteria</taxon>
        <taxon>Pseudomonadati</taxon>
        <taxon>Pseudomonadota</taxon>
        <taxon>Alphaproteobacteria</taxon>
        <taxon>Rhodobacterales</taxon>
        <taxon>Roseobacteraceae</taxon>
        <taxon>Lutimaribacter</taxon>
    </lineage>
</organism>
<dbReference type="GO" id="GO:0005886">
    <property type="term" value="C:plasma membrane"/>
    <property type="evidence" value="ECO:0007669"/>
    <property type="project" value="UniProtKB-SubCell"/>
</dbReference>
<comment type="subcellular location">
    <subcellularLocation>
        <location evidence="1 7">Cell membrane</location>
        <topology evidence="1 7">Multi-pass membrane protein</topology>
    </subcellularLocation>
</comment>
<accession>A0A1H0L3N8</accession>
<dbReference type="InterPro" id="IPR035906">
    <property type="entry name" value="MetI-like_sf"/>
</dbReference>
<evidence type="ECO:0000313" key="10">
    <source>
        <dbReference type="Proteomes" id="UP000324252"/>
    </source>
</evidence>
<feature type="transmembrane region" description="Helical" evidence="7">
    <location>
        <begin position="15"/>
        <end position="43"/>
    </location>
</feature>
<dbReference type="PROSITE" id="PS50928">
    <property type="entry name" value="ABC_TM1"/>
    <property type="match status" value="1"/>
</dbReference>
<evidence type="ECO:0000313" key="9">
    <source>
        <dbReference type="EMBL" id="SHK71147.1"/>
    </source>
</evidence>
<sequence>MSAPASLLMRRQRRLAYWLVAPAVLLILVIYVVPMILVFAASLTDYTLVSDYWEFVGLDNYRRMFGDPQFANALHNTLIYALVFLPGAFFTPLFLAIAIQSRRRFRSFFEVIYFMPVTSTLTAMALVWSALMDSRQGIINNSLQALGLPAINFLGSPDTVLYALAGISLWSVIGFNMVLFLAGLTAIPQNLYYAAAVDGADHPVDRFFRVTWPMLAPTSVFVAVTSSITAFKLFDVVAMLTQGKPAHASEVFLYLTFLEGFEYFNMGYSAALSVFFLGIIFLFALVQTLLADRAGRY</sequence>
<feature type="transmembrane region" description="Helical" evidence="7">
    <location>
        <begin position="160"/>
        <end position="182"/>
    </location>
</feature>
<evidence type="ECO:0000256" key="3">
    <source>
        <dbReference type="ARBA" id="ARBA00022475"/>
    </source>
</evidence>
<evidence type="ECO:0000256" key="2">
    <source>
        <dbReference type="ARBA" id="ARBA00022448"/>
    </source>
</evidence>
<dbReference type="CDD" id="cd06261">
    <property type="entry name" value="TM_PBP2"/>
    <property type="match status" value="1"/>
</dbReference>
<protein>
    <submittedName>
        <fullName evidence="9">Carbohydrate ABC transporter membrane protein 1, CUT1 family</fullName>
    </submittedName>
</protein>
<keyword evidence="2 7" id="KW-0813">Transport</keyword>
<name>A0A1H0L3N8_9RHOB</name>
<dbReference type="InterPro" id="IPR000515">
    <property type="entry name" value="MetI-like"/>
</dbReference>
<keyword evidence="10" id="KW-1185">Reference proteome</keyword>
<feature type="transmembrane region" description="Helical" evidence="7">
    <location>
        <begin position="214"/>
        <end position="234"/>
    </location>
</feature>
<feature type="transmembrane region" description="Helical" evidence="7">
    <location>
        <begin position="111"/>
        <end position="131"/>
    </location>
</feature>
<evidence type="ECO:0000256" key="5">
    <source>
        <dbReference type="ARBA" id="ARBA00022989"/>
    </source>
</evidence>
<comment type="similarity">
    <text evidence="7">Belongs to the binding-protein-dependent transport system permease family.</text>
</comment>
<evidence type="ECO:0000256" key="6">
    <source>
        <dbReference type="ARBA" id="ARBA00023136"/>
    </source>
</evidence>
<dbReference type="PANTHER" id="PTHR30193:SF37">
    <property type="entry name" value="INNER MEMBRANE ABC TRANSPORTER PERMEASE PROTEIN YCJO"/>
    <property type="match status" value="1"/>
</dbReference>
<keyword evidence="4 7" id="KW-0812">Transmembrane</keyword>
<dbReference type="Pfam" id="PF00528">
    <property type="entry name" value="BPD_transp_1"/>
    <property type="match status" value="1"/>
</dbReference>
<dbReference type="PANTHER" id="PTHR30193">
    <property type="entry name" value="ABC TRANSPORTER PERMEASE PROTEIN"/>
    <property type="match status" value="1"/>
</dbReference>
<keyword evidence="5 7" id="KW-1133">Transmembrane helix</keyword>
<reference evidence="9 10" key="1">
    <citation type="submission" date="2016-11" db="EMBL/GenBank/DDBJ databases">
        <authorList>
            <person name="Varghese N."/>
            <person name="Submissions S."/>
        </authorList>
    </citation>
    <scope>NUCLEOTIDE SEQUENCE [LARGE SCALE GENOMIC DNA]</scope>
    <source>
        <strain evidence="9 10">DSM 29620</strain>
    </source>
</reference>
<keyword evidence="6 7" id="KW-0472">Membrane</keyword>
<dbReference type="RefSeq" id="WP_223228110.1">
    <property type="nucleotide sequence ID" value="NZ_FNIO01000007.1"/>
</dbReference>
<dbReference type="EMBL" id="FQZZ01000008">
    <property type="protein sequence ID" value="SHK71147.1"/>
    <property type="molecule type" value="Genomic_DNA"/>
</dbReference>
<keyword evidence="3" id="KW-1003">Cell membrane</keyword>
<proteinExistence type="inferred from homology"/>
<feature type="domain" description="ABC transmembrane type-1" evidence="8">
    <location>
        <begin position="74"/>
        <end position="287"/>
    </location>
</feature>
<evidence type="ECO:0000256" key="4">
    <source>
        <dbReference type="ARBA" id="ARBA00022692"/>
    </source>
</evidence>
<dbReference type="Gene3D" id="1.10.3720.10">
    <property type="entry name" value="MetI-like"/>
    <property type="match status" value="1"/>
</dbReference>
<dbReference type="GO" id="GO:0055085">
    <property type="term" value="P:transmembrane transport"/>
    <property type="evidence" value="ECO:0007669"/>
    <property type="project" value="InterPro"/>
</dbReference>
<gene>
    <name evidence="9" type="ORF">SAMN05444142_10861</name>
</gene>
<evidence type="ECO:0000256" key="7">
    <source>
        <dbReference type="RuleBase" id="RU363032"/>
    </source>
</evidence>
<dbReference type="Proteomes" id="UP000324252">
    <property type="component" value="Unassembled WGS sequence"/>
</dbReference>
<dbReference type="SUPFAM" id="SSF161098">
    <property type="entry name" value="MetI-like"/>
    <property type="match status" value="1"/>
</dbReference>
<dbReference type="AlphaFoldDB" id="A0A1H0L3N8"/>
<evidence type="ECO:0000256" key="1">
    <source>
        <dbReference type="ARBA" id="ARBA00004651"/>
    </source>
</evidence>
<evidence type="ECO:0000259" key="8">
    <source>
        <dbReference type="PROSITE" id="PS50928"/>
    </source>
</evidence>